<evidence type="ECO:0000259" key="4">
    <source>
        <dbReference type="PROSITE" id="PS51462"/>
    </source>
</evidence>
<evidence type="ECO:0000313" key="6">
    <source>
        <dbReference type="Proteomes" id="UP001235760"/>
    </source>
</evidence>
<gene>
    <name evidence="5" type="ORF">Q8X39_06610</name>
</gene>
<reference evidence="5 6" key="1">
    <citation type="submission" date="2023-08" db="EMBL/GenBank/DDBJ databases">
        <authorList>
            <person name="Roldan D.M."/>
            <person name="Menes R.J."/>
        </authorList>
    </citation>
    <scope>NUCLEOTIDE SEQUENCE [LARGE SCALE GENOMIC DNA]</scope>
    <source>
        <strain evidence="5 6">CCM 2812</strain>
    </source>
</reference>
<proteinExistence type="inferred from homology"/>
<dbReference type="Pfam" id="PF09351">
    <property type="entry name" value="DUF1993"/>
    <property type="match status" value="1"/>
</dbReference>
<comment type="cofactor">
    <cofactor evidence="1">
        <name>Mg(2+)</name>
        <dbReference type="ChEBI" id="CHEBI:18420"/>
    </cofactor>
</comment>
<feature type="domain" description="Nudix hydrolase" evidence="4">
    <location>
        <begin position="12"/>
        <end position="144"/>
    </location>
</feature>
<name>A0ABT9G2A4_LEPDI</name>
<keyword evidence="2 3" id="KW-0378">Hydrolase</keyword>
<evidence type="ECO:0000256" key="1">
    <source>
        <dbReference type="ARBA" id="ARBA00001946"/>
    </source>
</evidence>
<sequence length="330" mass="35514">MSTPAGPRDSAHQHPRVGVGVLVQDDAGRVLLGLRRGAHGAGTWSAPGGHLEWGESFEDCARREVAEETGLVIGELRAGPVTNDVFAAEGRHYATVVMLARHPGGEPQRLEPDKCEAWAWFDWEALPQPLFAPLASLKASGWMPLGRGPVPALFDASVPVFLHYLDRLDGLVAKVERACRAAPDAAAAEAGWLAARLAPDMLPWAVQVEIAANFALRGCCPLAGLPVPPGESPQGLTGLRGRIARVRSRVASFRPQDYAGADARRIRSRAGDAELDLPAGEFLQRHLLPNFFFHLAMVYAIARQRGLPLGKADFDGYHAYPPPGMTWSAP</sequence>
<keyword evidence="6" id="KW-1185">Reference proteome</keyword>
<evidence type="ECO:0000256" key="3">
    <source>
        <dbReference type="RuleBase" id="RU003476"/>
    </source>
</evidence>
<dbReference type="EMBL" id="JAUZEE010000003">
    <property type="protein sequence ID" value="MDP4300303.1"/>
    <property type="molecule type" value="Genomic_DNA"/>
</dbReference>
<dbReference type="InterPro" id="IPR020084">
    <property type="entry name" value="NUDIX_hydrolase_CS"/>
</dbReference>
<dbReference type="PROSITE" id="PS51462">
    <property type="entry name" value="NUDIX"/>
    <property type="match status" value="1"/>
</dbReference>
<dbReference type="PROSITE" id="PS00893">
    <property type="entry name" value="NUDIX_BOX"/>
    <property type="match status" value="1"/>
</dbReference>
<dbReference type="PANTHER" id="PTHR16099:SF5">
    <property type="entry name" value="NUCLEOTIDE TRIPHOSPHATE DIPHOSPHATASE NUDT15"/>
    <property type="match status" value="1"/>
</dbReference>
<organism evidence="5 6">
    <name type="scientific">Leptothrix discophora</name>
    <dbReference type="NCBI Taxonomy" id="89"/>
    <lineage>
        <taxon>Bacteria</taxon>
        <taxon>Pseudomonadati</taxon>
        <taxon>Pseudomonadota</taxon>
        <taxon>Betaproteobacteria</taxon>
        <taxon>Burkholderiales</taxon>
        <taxon>Sphaerotilaceae</taxon>
        <taxon>Leptothrix</taxon>
    </lineage>
</organism>
<dbReference type="CDD" id="cd04678">
    <property type="entry name" value="NUDIX_MTH2_Nudt15"/>
    <property type="match status" value="1"/>
</dbReference>
<evidence type="ECO:0000313" key="5">
    <source>
        <dbReference type="EMBL" id="MDP4300303.1"/>
    </source>
</evidence>
<dbReference type="InterPro" id="IPR015797">
    <property type="entry name" value="NUDIX_hydrolase-like_dom_sf"/>
</dbReference>
<dbReference type="InterPro" id="IPR034660">
    <property type="entry name" value="DinB/YfiT-like"/>
</dbReference>
<dbReference type="RefSeq" id="WP_305748865.1">
    <property type="nucleotide sequence ID" value="NZ_JAUZEE010000003.1"/>
</dbReference>
<dbReference type="InterPro" id="IPR018531">
    <property type="entry name" value="DUF1993"/>
</dbReference>
<evidence type="ECO:0000256" key="2">
    <source>
        <dbReference type="ARBA" id="ARBA00022801"/>
    </source>
</evidence>
<dbReference type="PANTHER" id="PTHR16099">
    <property type="entry name" value="8-OXO-DGTP DIPHOSPHATES NUDT15"/>
    <property type="match status" value="1"/>
</dbReference>
<comment type="similarity">
    <text evidence="3">Belongs to the Nudix hydrolase family.</text>
</comment>
<dbReference type="Pfam" id="PF00293">
    <property type="entry name" value="NUDIX"/>
    <property type="match status" value="1"/>
</dbReference>
<accession>A0ABT9G2A4</accession>
<dbReference type="Gene3D" id="1.20.120.450">
    <property type="entry name" value="dinb family like domain"/>
    <property type="match status" value="1"/>
</dbReference>
<dbReference type="SUPFAM" id="SSF109854">
    <property type="entry name" value="DinB/YfiT-like putative metalloenzymes"/>
    <property type="match status" value="1"/>
</dbReference>
<dbReference type="Gene3D" id="3.90.79.10">
    <property type="entry name" value="Nucleoside Triphosphate Pyrophosphohydrolase"/>
    <property type="match status" value="1"/>
</dbReference>
<dbReference type="Proteomes" id="UP001235760">
    <property type="component" value="Unassembled WGS sequence"/>
</dbReference>
<comment type="caution">
    <text evidence="5">The sequence shown here is derived from an EMBL/GenBank/DDBJ whole genome shotgun (WGS) entry which is preliminary data.</text>
</comment>
<dbReference type="PRINTS" id="PR00502">
    <property type="entry name" value="NUDIXFAMILY"/>
</dbReference>
<dbReference type="InterPro" id="IPR000086">
    <property type="entry name" value="NUDIX_hydrolase_dom"/>
</dbReference>
<protein>
    <submittedName>
        <fullName evidence="5">DUF1993 family protein</fullName>
    </submittedName>
</protein>
<dbReference type="InterPro" id="IPR020476">
    <property type="entry name" value="Nudix_hydrolase"/>
</dbReference>
<dbReference type="SUPFAM" id="SSF55811">
    <property type="entry name" value="Nudix"/>
    <property type="match status" value="1"/>
</dbReference>